<organism evidence="7">
    <name type="scientific">Ditylum brightwellii</name>
    <dbReference type="NCBI Taxonomy" id="49249"/>
    <lineage>
        <taxon>Eukaryota</taxon>
        <taxon>Sar</taxon>
        <taxon>Stramenopiles</taxon>
        <taxon>Ochrophyta</taxon>
        <taxon>Bacillariophyta</taxon>
        <taxon>Mediophyceae</taxon>
        <taxon>Lithodesmiophycidae</taxon>
        <taxon>Lithodesmiales</taxon>
        <taxon>Lithodesmiaceae</taxon>
        <taxon>Ditylum</taxon>
    </lineage>
</organism>
<dbReference type="PROSITE" id="PS51006">
    <property type="entry name" value="PABS_2"/>
    <property type="match status" value="1"/>
</dbReference>
<dbReference type="Gene3D" id="3.40.50.150">
    <property type="entry name" value="Vaccinia Virus protein VP39"/>
    <property type="match status" value="1"/>
</dbReference>
<feature type="active site" description="Proton acceptor" evidence="3">
    <location>
        <position position="219"/>
    </location>
</feature>
<dbReference type="Gene3D" id="2.30.140.10">
    <property type="entry name" value="Spermidine synthase, tetramerisation domain"/>
    <property type="match status" value="1"/>
</dbReference>
<dbReference type="GO" id="GO:0008295">
    <property type="term" value="P:spermidine biosynthetic process"/>
    <property type="evidence" value="ECO:0007669"/>
    <property type="project" value="TreeGrafter"/>
</dbReference>
<dbReference type="SUPFAM" id="SSF53335">
    <property type="entry name" value="S-adenosyl-L-methionine-dependent methyltransferases"/>
    <property type="match status" value="1"/>
</dbReference>
<dbReference type="NCBIfam" id="TIGR00417">
    <property type="entry name" value="speE"/>
    <property type="match status" value="1"/>
</dbReference>
<dbReference type="FunFam" id="3.40.50.150:FF:000013">
    <property type="entry name" value="Spermidine synthase"/>
    <property type="match status" value="1"/>
</dbReference>
<dbReference type="HAMAP" id="MF_00198">
    <property type="entry name" value="Spermidine_synth"/>
    <property type="match status" value="1"/>
</dbReference>
<dbReference type="InterPro" id="IPR030373">
    <property type="entry name" value="PABS_CS"/>
</dbReference>
<dbReference type="PANTHER" id="PTHR11558:SF11">
    <property type="entry name" value="SPERMIDINE SYNTHASE"/>
    <property type="match status" value="1"/>
</dbReference>
<dbReference type="InterPro" id="IPR035246">
    <property type="entry name" value="Spermidine_synt_N"/>
</dbReference>
<dbReference type="InterPro" id="IPR001045">
    <property type="entry name" value="Spermi_synthase"/>
</dbReference>
<evidence type="ECO:0000256" key="4">
    <source>
        <dbReference type="RuleBase" id="RU003836"/>
    </source>
</evidence>
<dbReference type="NCBIfam" id="NF002010">
    <property type="entry name" value="PRK00811.1"/>
    <property type="match status" value="1"/>
</dbReference>
<dbReference type="InterPro" id="IPR029063">
    <property type="entry name" value="SAM-dependent_MTases_sf"/>
</dbReference>
<dbReference type="PANTHER" id="PTHR11558">
    <property type="entry name" value="SPERMIDINE/SPERMINE SYNTHASE"/>
    <property type="match status" value="1"/>
</dbReference>
<evidence type="ECO:0000259" key="6">
    <source>
        <dbReference type="PROSITE" id="PS51006"/>
    </source>
</evidence>
<gene>
    <name evidence="7" type="ORF">DBRI00130_LOCUS22880</name>
</gene>
<keyword evidence="2 3" id="KW-0808">Transferase</keyword>
<dbReference type="AlphaFoldDB" id="A0A6U3XZE2"/>
<comment type="similarity">
    <text evidence="1 4">Belongs to the spermidine/spermine synthase family.</text>
</comment>
<sequence length="383" mass="42568">MDSSITNTPITEESNDRKSSNDAIVIGGGGKEKAPHKKRKYGNIPGVKDGWFSEVDSMWPGQKFSLALDAFSEEKSILFSGQSDFQSILVFRSAQYGNVLVLDGVIQFTERDEFAYHEMIVHVPLLSHPNPKNVLIVGGGDGGVLREVCRHDCVEKITLVEIDPMVVDVALKYFNKSTATAFNDPRLTIVNEDAAEFLRGQMDDCDASSSFLYDIIIADSVDPVGPAETLFEPEFFETMHAALNDGGIVCTQGECFWINLDLISDVVACCGDIFDSVEYASAMVPTYPCGQVGFIFGRKGKEKSFSCRVPVRKAGKSLESRLKLYNTAVHKAAFVLPKYVEERLAPLYPQVYHSVNNEYDYEEMQNDVEDMEDDCFLNKCTIS</sequence>
<protein>
    <recommendedName>
        <fullName evidence="6">PABS domain-containing protein</fullName>
    </recommendedName>
</protein>
<evidence type="ECO:0000256" key="5">
    <source>
        <dbReference type="SAM" id="MobiDB-lite"/>
    </source>
</evidence>
<name>A0A6U3XZE2_9STRA</name>
<feature type="compositionally biased region" description="Polar residues" evidence="5">
    <location>
        <begin position="1"/>
        <end position="12"/>
    </location>
</feature>
<keyword evidence="3" id="KW-0620">Polyamine biosynthesis</keyword>
<proteinExistence type="inferred from homology"/>
<dbReference type="Pfam" id="PF17284">
    <property type="entry name" value="Spermine_synt_N"/>
    <property type="match status" value="1"/>
</dbReference>
<accession>A0A6U3XZE2</accession>
<evidence type="ECO:0000256" key="2">
    <source>
        <dbReference type="ARBA" id="ARBA00022679"/>
    </source>
</evidence>
<dbReference type="PROSITE" id="PS01330">
    <property type="entry name" value="PABS_1"/>
    <property type="match status" value="1"/>
</dbReference>
<evidence type="ECO:0000256" key="3">
    <source>
        <dbReference type="PROSITE-ProRule" id="PRU00354"/>
    </source>
</evidence>
<evidence type="ECO:0000256" key="1">
    <source>
        <dbReference type="ARBA" id="ARBA00007867"/>
    </source>
</evidence>
<dbReference type="InterPro" id="IPR037163">
    <property type="entry name" value="Spermidine_synt_N_sf"/>
</dbReference>
<dbReference type="EMBL" id="HBNS01029102">
    <property type="protein sequence ID" value="CAE4622385.1"/>
    <property type="molecule type" value="Transcribed_RNA"/>
</dbReference>
<dbReference type="InterPro" id="IPR030374">
    <property type="entry name" value="PABS"/>
</dbReference>
<feature type="region of interest" description="Disordered" evidence="5">
    <location>
        <begin position="1"/>
        <end position="40"/>
    </location>
</feature>
<reference evidence="7" key="1">
    <citation type="submission" date="2021-01" db="EMBL/GenBank/DDBJ databases">
        <authorList>
            <person name="Corre E."/>
            <person name="Pelletier E."/>
            <person name="Niang G."/>
            <person name="Scheremetjew M."/>
            <person name="Finn R."/>
            <person name="Kale V."/>
            <person name="Holt S."/>
            <person name="Cochrane G."/>
            <person name="Meng A."/>
            <person name="Brown T."/>
            <person name="Cohen L."/>
        </authorList>
    </citation>
    <scope>NUCLEOTIDE SEQUENCE</scope>
    <source>
        <strain evidence="7">GSO104</strain>
    </source>
</reference>
<dbReference type="Pfam" id="PF01564">
    <property type="entry name" value="Spermine_synth"/>
    <property type="match status" value="1"/>
</dbReference>
<dbReference type="GO" id="GO:0004766">
    <property type="term" value="F:spermidine synthase activity"/>
    <property type="evidence" value="ECO:0007669"/>
    <property type="project" value="TreeGrafter"/>
</dbReference>
<dbReference type="GO" id="GO:0005829">
    <property type="term" value="C:cytosol"/>
    <property type="evidence" value="ECO:0007669"/>
    <property type="project" value="TreeGrafter"/>
</dbReference>
<dbReference type="CDD" id="cd02440">
    <property type="entry name" value="AdoMet_MTases"/>
    <property type="match status" value="1"/>
</dbReference>
<feature type="domain" description="PABS" evidence="6">
    <location>
        <begin position="49"/>
        <end position="299"/>
    </location>
</feature>
<evidence type="ECO:0000313" key="7">
    <source>
        <dbReference type="EMBL" id="CAE4622385.1"/>
    </source>
</evidence>